<comment type="caution">
    <text evidence="2">The sequence shown here is derived from an EMBL/GenBank/DDBJ whole genome shotgun (WGS) entry which is preliminary data.</text>
</comment>
<evidence type="ECO:0000313" key="2">
    <source>
        <dbReference type="EMBL" id="MCB8879424.1"/>
    </source>
</evidence>
<dbReference type="EMBL" id="JAESVA010000001">
    <property type="protein sequence ID" value="MCB8879424.1"/>
    <property type="molecule type" value="Genomic_DNA"/>
</dbReference>
<dbReference type="Proteomes" id="UP000721844">
    <property type="component" value="Unassembled WGS sequence"/>
</dbReference>
<dbReference type="RefSeq" id="WP_227306012.1">
    <property type="nucleotide sequence ID" value="NZ_JAESVA010000001.1"/>
</dbReference>
<gene>
    <name evidence="2" type="ORF">ACELLULO517_04205</name>
</gene>
<organism evidence="2 3">
    <name type="scientific">Acidisoma cellulosilyticum</name>
    <dbReference type="NCBI Taxonomy" id="2802395"/>
    <lineage>
        <taxon>Bacteria</taxon>
        <taxon>Pseudomonadati</taxon>
        <taxon>Pseudomonadota</taxon>
        <taxon>Alphaproteobacteria</taxon>
        <taxon>Acetobacterales</taxon>
        <taxon>Acidocellaceae</taxon>
        <taxon>Acidisoma</taxon>
    </lineage>
</organism>
<dbReference type="PANTHER" id="PTHR30615:SF8">
    <property type="entry name" value="UPF0047 PROTEIN C4A8.02C"/>
    <property type="match status" value="1"/>
</dbReference>
<protein>
    <submittedName>
        <fullName evidence="2">YjbQ family protein</fullName>
    </submittedName>
</protein>
<dbReference type="PANTHER" id="PTHR30615">
    <property type="entry name" value="UNCHARACTERIZED PROTEIN YJBQ-RELATED"/>
    <property type="match status" value="1"/>
</dbReference>
<reference evidence="2 3" key="1">
    <citation type="journal article" date="2021" name="Microorganisms">
        <title>Acidisoma silvae sp. nov. and Acidisomacellulosilytica sp. nov., Two Acidophilic Bacteria Isolated from Decaying Wood, Hydrolyzing Cellulose and Producing Poly-3-hydroxybutyrate.</title>
        <authorList>
            <person name="Mieszkin S."/>
            <person name="Pouder E."/>
            <person name="Uroz S."/>
            <person name="Simon-Colin C."/>
            <person name="Alain K."/>
        </authorList>
    </citation>
    <scope>NUCLEOTIDE SEQUENCE [LARGE SCALE GENOMIC DNA]</scope>
    <source>
        <strain evidence="2 3">HW T5.17</strain>
    </source>
</reference>
<dbReference type="PIRSF" id="PIRSF004681">
    <property type="entry name" value="UCP004681"/>
    <property type="match status" value="1"/>
</dbReference>
<accession>A0A963YYB8</accession>
<dbReference type="NCBIfam" id="TIGR00149">
    <property type="entry name" value="TIGR00149_YjbQ"/>
    <property type="match status" value="1"/>
</dbReference>
<dbReference type="Gene3D" id="2.60.120.460">
    <property type="entry name" value="YjbQ-like"/>
    <property type="match status" value="1"/>
</dbReference>
<dbReference type="SUPFAM" id="SSF111038">
    <property type="entry name" value="YjbQ-like"/>
    <property type="match status" value="1"/>
</dbReference>
<evidence type="ECO:0000256" key="1">
    <source>
        <dbReference type="ARBA" id="ARBA00005534"/>
    </source>
</evidence>
<comment type="similarity">
    <text evidence="1">Belongs to the UPF0047 family.</text>
</comment>
<dbReference type="AlphaFoldDB" id="A0A963YYB8"/>
<evidence type="ECO:0000313" key="3">
    <source>
        <dbReference type="Proteomes" id="UP000721844"/>
    </source>
</evidence>
<dbReference type="Pfam" id="PF01894">
    <property type="entry name" value="YjbQ"/>
    <property type="match status" value="1"/>
</dbReference>
<dbReference type="InterPro" id="IPR001602">
    <property type="entry name" value="UPF0047_YjbQ-like"/>
</dbReference>
<proteinExistence type="inferred from homology"/>
<keyword evidence="3" id="KW-1185">Reference proteome</keyword>
<dbReference type="InterPro" id="IPR035917">
    <property type="entry name" value="YjbQ-like_sf"/>
</dbReference>
<name>A0A963YYB8_9PROT</name>
<sequence>MRQATNRLGIPTRGKGLTEFTRAVLAWVDDQGMETGLLTLWCAHTSASLAVTENASPEVLDDIVQAFERLVPEDRGQPGGQRYIHSLEGPDDMPSHIRTLLTGPQLTIPVAEGRLALGTWQGIFLFEHRTRPHRREVVLHLIGE</sequence>